<name>A0A8H5YS57_9HYPO</name>
<dbReference type="InterPro" id="IPR052895">
    <property type="entry name" value="HetReg/Transcr_Mod"/>
</dbReference>
<dbReference type="PANTHER" id="PTHR24148">
    <property type="entry name" value="ANKYRIN REPEAT DOMAIN-CONTAINING PROTEIN 39 HOMOLOG-RELATED"/>
    <property type="match status" value="1"/>
</dbReference>
<dbReference type="Pfam" id="PF06985">
    <property type="entry name" value="HET"/>
    <property type="match status" value="1"/>
</dbReference>
<accession>A0A8H5YS57</accession>
<gene>
    <name evidence="2" type="ORF">FGLOB1_1936</name>
</gene>
<dbReference type="AlphaFoldDB" id="A0A8H5YS57"/>
<organism evidence="2 3">
    <name type="scientific">Fusarium globosum</name>
    <dbReference type="NCBI Taxonomy" id="78864"/>
    <lineage>
        <taxon>Eukaryota</taxon>
        <taxon>Fungi</taxon>
        <taxon>Dikarya</taxon>
        <taxon>Ascomycota</taxon>
        <taxon>Pezizomycotina</taxon>
        <taxon>Sordariomycetes</taxon>
        <taxon>Hypocreomycetidae</taxon>
        <taxon>Hypocreales</taxon>
        <taxon>Nectriaceae</taxon>
        <taxon>Fusarium</taxon>
        <taxon>Fusarium fujikuroi species complex</taxon>
    </lineage>
</organism>
<sequence>MAPTGPKFLFKYTEGASTPFKYLAASRKAGCFRVVEVKGLLSSPGEVNIYEYPTINFNHDGYEKDLQYLGGTSKYIAISHVWSHGAEVDAMLKKMTMTQKLNIQIDNAKPTPHVETISWLGLKQAAHAAYKLGATYFWLDFLCLDQVDQSDKEKELQICIMGDVYKHAKAVVIMIGGVGAAQSAQGPTSWCDRAWTLQEAILNSNTHVLVKWPSKYLKVPKGSSARRTWDFTPTFGPGSSKTEDICLVKIRDLLDIADSYPLKPLIPRVVVFDGKASKSSDVPRRALRACLSPIKPIKYAGVWRSMYMRTSSVPADMVYSIMTIFGIRIDPYRSTRPAQFVFDDLARKTAALTTIGPVWLTLGGVTGCVFPRDPQSGLLPEFSHKKNTAPTTVVEGKKVWVGDYLDDSPWYVRRYDMHFVSHSQPHIINAAIFRVKVLRDLRPKKIWKVDGSLFGKRSVAKVKLGRATGRCTYYGDLEPPGGRHVYAIYVGDIGDMSIGGRLYVLFMQYKKKAWEVVGDGMFKLDKGQKLVTSSRRQMITLGDDAQDRIKRWQVRQRVKTPRDMDHRSRRFHNCYGVAEVPDNDLTTYNEVEIDWVAIKRDNPRRRSNWVEHSFAYDLSKFSSKMRNSFYADTKTIYIYSYPRSDPPLEAVEVQGQKRLTRDGSGEIPFCFDGWSRSACSKFALSGVAALMIPDNKSVSYVGNVNYQTRVWFGDRVMYIQIRYHELAKPEFWQLIVVPYRQGIEEDKALQAKAVVSVS</sequence>
<proteinExistence type="predicted"/>
<evidence type="ECO:0000313" key="2">
    <source>
        <dbReference type="EMBL" id="KAF5717828.1"/>
    </source>
</evidence>
<evidence type="ECO:0000313" key="3">
    <source>
        <dbReference type="Proteomes" id="UP000532311"/>
    </source>
</evidence>
<comment type="caution">
    <text evidence="2">The sequence shown here is derived from an EMBL/GenBank/DDBJ whole genome shotgun (WGS) entry which is preliminary data.</text>
</comment>
<evidence type="ECO:0000259" key="1">
    <source>
        <dbReference type="Pfam" id="PF06985"/>
    </source>
</evidence>
<reference evidence="2 3" key="1">
    <citation type="submission" date="2020-05" db="EMBL/GenBank/DDBJ databases">
        <title>Identification and distribution of gene clusters putatively required for synthesis of sphingolipid metabolism inhibitors in phylogenetically diverse species of the filamentous fungus Fusarium.</title>
        <authorList>
            <person name="Kim H.-S."/>
            <person name="Busman M."/>
            <person name="Brown D.W."/>
            <person name="Divon H."/>
            <person name="Uhlig S."/>
            <person name="Proctor R.H."/>
        </authorList>
    </citation>
    <scope>NUCLEOTIDE SEQUENCE [LARGE SCALE GENOMIC DNA]</scope>
    <source>
        <strain evidence="2 3">NRRL 26131</strain>
    </source>
</reference>
<dbReference type="EMBL" id="JAAQPF010000062">
    <property type="protein sequence ID" value="KAF5717828.1"/>
    <property type="molecule type" value="Genomic_DNA"/>
</dbReference>
<feature type="domain" description="Heterokaryon incompatibility" evidence="1">
    <location>
        <begin position="75"/>
        <end position="182"/>
    </location>
</feature>
<dbReference type="InterPro" id="IPR010730">
    <property type="entry name" value="HET"/>
</dbReference>
<protein>
    <submittedName>
        <fullName evidence="2">Heterokaryon incompatibility protein</fullName>
    </submittedName>
</protein>
<dbReference type="PANTHER" id="PTHR24148:SF64">
    <property type="entry name" value="HETEROKARYON INCOMPATIBILITY DOMAIN-CONTAINING PROTEIN"/>
    <property type="match status" value="1"/>
</dbReference>
<keyword evidence="3" id="KW-1185">Reference proteome</keyword>
<dbReference type="Proteomes" id="UP000532311">
    <property type="component" value="Unassembled WGS sequence"/>
</dbReference>